<evidence type="ECO:0000313" key="1">
    <source>
        <dbReference type="EMBL" id="NHO64174.1"/>
    </source>
</evidence>
<gene>
    <name evidence="1" type="ORF">G8770_01275</name>
</gene>
<dbReference type="AlphaFoldDB" id="A0A9E5JRU5"/>
<protein>
    <submittedName>
        <fullName evidence="1">Uncharacterized protein</fullName>
    </submittedName>
</protein>
<reference evidence="1" key="1">
    <citation type="submission" date="2020-03" db="EMBL/GenBank/DDBJ databases">
        <authorList>
            <person name="Guo F."/>
        </authorList>
    </citation>
    <scope>NUCLEOTIDE SEQUENCE</scope>
    <source>
        <strain evidence="1">JCM 30134</strain>
    </source>
</reference>
<comment type="caution">
    <text evidence="1">The sequence shown here is derived from an EMBL/GenBank/DDBJ whole genome shotgun (WGS) entry which is preliminary data.</text>
</comment>
<accession>A0A9E5JRU5</accession>
<dbReference type="RefSeq" id="WP_167180934.1">
    <property type="nucleotide sequence ID" value="NZ_JAAONZ010000001.1"/>
</dbReference>
<evidence type="ECO:0000313" key="2">
    <source>
        <dbReference type="Proteomes" id="UP000787472"/>
    </source>
</evidence>
<organism evidence="1 2">
    <name type="scientific">Pseudomaricurvus hydrocarbonicus</name>
    <dbReference type="NCBI Taxonomy" id="1470433"/>
    <lineage>
        <taxon>Bacteria</taxon>
        <taxon>Pseudomonadati</taxon>
        <taxon>Pseudomonadota</taxon>
        <taxon>Gammaproteobacteria</taxon>
        <taxon>Cellvibrionales</taxon>
        <taxon>Cellvibrionaceae</taxon>
        <taxon>Pseudomaricurvus</taxon>
    </lineage>
</organism>
<dbReference type="EMBL" id="JAAONZ010000001">
    <property type="protein sequence ID" value="NHO64174.1"/>
    <property type="molecule type" value="Genomic_DNA"/>
</dbReference>
<name>A0A9E5JRU5_9GAMM</name>
<dbReference type="Pfam" id="PF19742">
    <property type="entry name" value="DUF6231"/>
    <property type="match status" value="1"/>
</dbReference>
<sequence>MTELSPWQALLAQLDGQRPTSLLCCSQTDQPALQDWCEHHDCQLTHIDSFQQLENLGRFDCVIIADWLEHLTGSSATSPSPMGVQLLARLRNLHSHAIWLLIPGVAPQPKPELIALGFQRLHAFAGKNLECYGYNLDRYNHKREWNTPRYWANPENWGKYWW</sequence>
<keyword evidence="2" id="KW-1185">Reference proteome</keyword>
<dbReference type="Proteomes" id="UP000787472">
    <property type="component" value="Unassembled WGS sequence"/>
</dbReference>
<dbReference type="InterPro" id="IPR046199">
    <property type="entry name" value="DUF6231"/>
</dbReference>
<proteinExistence type="predicted"/>